<dbReference type="AlphaFoldDB" id="A0A5C4RXB9"/>
<reference evidence="2 3" key="1">
    <citation type="submission" date="2019-03" db="EMBL/GenBank/DDBJ databases">
        <title>Arenimonas daejeonensis sp. nov., isolated from compost.</title>
        <authorList>
            <person name="Jeon C.O."/>
        </authorList>
    </citation>
    <scope>NUCLEOTIDE SEQUENCE [LARGE SCALE GENOMIC DNA]</scope>
    <source>
        <strain evidence="2 3">R29</strain>
    </source>
</reference>
<feature type="domain" description="DUF2061" evidence="1">
    <location>
        <begin position="1"/>
        <end position="51"/>
    </location>
</feature>
<proteinExistence type="predicted"/>
<dbReference type="InterPro" id="IPR018638">
    <property type="entry name" value="DUF2061_membrane"/>
</dbReference>
<dbReference type="RefSeq" id="WP_139447229.1">
    <property type="nucleotide sequence ID" value="NZ_SMDR01000001.1"/>
</dbReference>
<dbReference type="Proteomes" id="UP000305760">
    <property type="component" value="Unassembled WGS sequence"/>
</dbReference>
<gene>
    <name evidence="2" type="ORF">E1B00_07655</name>
</gene>
<name>A0A5C4RXB9_9GAMM</name>
<accession>A0A5C4RXB9</accession>
<comment type="caution">
    <text evidence="2">The sequence shown here is derived from an EMBL/GenBank/DDBJ whole genome shotgun (WGS) entry which is preliminary data.</text>
</comment>
<sequence length="68" mass="7512">MTKTLSFAAVHFTVAFGVGYALTGSVVVGSVMALVEPAVNTVAYYFHEKVWRRIEARRAARSLQPLRI</sequence>
<organism evidence="2 3">
    <name type="scientific">Arenimonas terrae</name>
    <dbReference type="NCBI Taxonomy" id="2546226"/>
    <lineage>
        <taxon>Bacteria</taxon>
        <taxon>Pseudomonadati</taxon>
        <taxon>Pseudomonadota</taxon>
        <taxon>Gammaproteobacteria</taxon>
        <taxon>Lysobacterales</taxon>
        <taxon>Lysobacteraceae</taxon>
        <taxon>Arenimonas</taxon>
    </lineage>
</organism>
<protein>
    <submittedName>
        <fullName evidence="2">DUF2061 domain-containing protein</fullName>
    </submittedName>
</protein>
<evidence type="ECO:0000313" key="2">
    <source>
        <dbReference type="EMBL" id="TNJ35612.1"/>
    </source>
</evidence>
<dbReference type="EMBL" id="SMDR01000001">
    <property type="protein sequence ID" value="TNJ35612.1"/>
    <property type="molecule type" value="Genomic_DNA"/>
</dbReference>
<dbReference type="Pfam" id="PF09834">
    <property type="entry name" value="DUF2061"/>
    <property type="match status" value="1"/>
</dbReference>
<dbReference type="OrthoDB" id="9133582at2"/>
<evidence type="ECO:0000313" key="3">
    <source>
        <dbReference type="Proteomes" id="UP000305760"/>
    </source>
</evidence>
<evidence type="ECO:0000259" key="1">
    <source>
        <dbReference type="Pfam" id="PF09834"/>
    </source>
</evidence>
<keyword evidence="3" id="KW-1185">Reference proteome</keyword>